<evidence type="ECO:0000313" key="2">
    <source>
        <dbReference type="Proteomes" id="UP000002770"/>
    </source>
</evidence>
<evidence type="ECO:0000313" key="1">
    <source>
        <dbReference type="EMBL" id="EHL32358.1"/>
    </source>
</evidence>
<name>G9EKK7_9GAMM</name>
<organism evidence="1 2">
    <name type="scientific">Legionella drancourtii LLAP12</name>
    <dbReference type="NCBI Taxonomy" id="658187"/>
    <lineage>
        <taxon>Bacteria</taxon>
        <taxon>Pseudomonadati</taxon>
        <taxon>Pseudomonadota</taxon>
        <taxon>Gammaproteobacteria</taxon>
        <taxon>Legionellales</taxon>
        <taxon>Legionellaceae</taxon>
        <taxon>Legionella</taxon>
    </lineage>
</organism>
<dbReference type="EMBL" id="JH413801">
    <property type="protein sequence ID" value="EHL32358.1"/>
    <property type="molecule type" value="Genomic_DNA"/>
</dbReference>
<dbReference type="InParanoid" id="G9EKK7"/>
<proteinExistence type="predicted"/>
<sequence length="47" mass="5637">MVWFCRKNIFRPRTGLFWASLGRQSIELFKNSLIGRLGILPFFEQMM</sequence>
<keyword evidence="2" id="KW-1185">Reference proteome</keyword>
<dbReference type="Proteomes" id="UP000002770">
    <property type="component" value="Unassembled WGS sequence"/>
</dbReference>
<dbReference type="HOGENOM" id="CLU_3169683_0_0_6"/>
<dbReference type="AlphaFoldDB" id="G9EKK7"/>
<protein>
    <submittedName>
        <fullName evidence="1">Uncharacterized protein</fullName>
    </submittedName>
</protein>
<accession>G9EKK7</accession>
<gene>
    <name evidence="1" type="ORF">LDG_5742</name>
</gene>
<reference evidence="1 2" key="1">
    <citation type="journal article" date="2011" name="BMC Genomics">
        <title>Insight into cross-talk between intra-amoebal pathogens.</title>
        <authorList>
            <person name="Gimenez G."/>
            <person name="Bertelli C."/>
            <person name="Moliner C."/>
            <person name="Robert C."/>
            <person name="Raoult D."/>
            <person name="Fournier P.E."/>
            <person name="Greub G."/>
        </authorList>
    </citation>
    <scope>NUCLEOTIDE SEQUENCE [LARGE SCALE GENOMIC DNA]</scope>
    <source>
        <strain evidence="1 2">LLAP12</strain>
    </source>
</reference>